<name>A0A3M3JRR2_9PSED</name>
<organism evidence="1 2">
    <name type="scientific">Pseudomonas syringae pv. coriandricola</name>
    <dbReference type="NCBI Taxonomy" id="264453"/>
    <lineage>
        <taxon>Bacteria</taxon>
        <taxon>Pseudomonadati</taxon>
        <taxon>Pseudomonadota</taxon>
        <taxon>Gammaproteobacteria</taxon>
        <taxon>Pseudomonadales</taxon>
        <taxon>Pseudomonadaceae</taxon>
        <taxon>Pseudomonas</taxon>
    </lineage>
</organism>
<gene>
    <name evidence="1" type="ORF">ALQ65_200196</name>
</gene>
<evidence type="ECO:0000313" key="1">
    <source>
        <dbReference type="EMBL" id="RMN13520.1"/>
    </source>
</evidence>
<accession>A0A3M3JRR2</accession>
<protein>
    <recommendedName>
        <fullName evidence="3">Lipoprotein</fullName>
    </recommendedName>
</protein>
<dbReference type="EMBL" id="RBOV01000098">
    <property type="protein sequence ID" value="RMN13520.1"/>
    <property type="molecule type" value="Genomic_DNA"/>
</dbReference>
<proteinExistence type="predicted"/>
<evidence type="ECO:0008006" key="3">
    <source>
        <dbReference type="Google" id="ProtNLM"/>
    </source>
</evidence>
<dbReference type="Proteomes" id="UP000271468">
    <property type="component" value="Unassembled WGS sequence"/>
</dbReference>
<comment type="caution">
    <text evidence="1">The sequence shown here is derived from an EMBL/GenBank/DDBJ whole genome shotgun (WGS) entry which is preliminary data.</text>
</comment>
<sequence>MSRAFMLIAVVAVLSGCNTTHVTGTGEFFSLSSRNVVYRDLTRPVSADNEPEQKNYAVLPAPTK</sequence>
<evidence type="ECO:0000313" key="2">
    <source>
        <dbReference type="Proteomes" id="UP000271468"/>
    </source>
</evidence>
<reference evidence="1 2" key="1">
    <citation type="submission" date="2018-08" db="EMBL/GenBank/DDBJ databases">
        <title>Recombination of ecologically and evolutionarily significant loci maintains genetic cohesion in the Pseudomonas syringae species complex.</title>
        <authorList>
            <person name="Dillon M."/>
            <person name="Thakur S."/>
            <person name="Almeida R.N.D."/>
            <person name="Weir B.S."/>
            <person name="Guttman D.S."/>
        </authorList>
    </citation>
    <scope>NUCLEOTIDE SEQUENCE [LARGE SCALE GENOMIC DNA]</scope>
    <source>
        <strain evidence="1 2">ICMP 12341</strain>
    </source>
</reference>
<dbReference type="PROSITE" id="PS51257">
    <property type="entry name" value="PROKAR_LIPOPROTEIN"/>
    <property type="match status" value="1"/>
</dbReference>
<dbReference type="AlphaFoldDB" id="A0A3M3JRR2"/>